<evidence type="ECO:0000256" key="7">
    <source>
        <dbReference type="ARBA" id="ARBA00023136"/>
    </source>
</evidence>
<comment type="subcellular location">
    <subcellularLocation>
        <location evidence="1 8">Mitochondrion inner membrane</location>
        <topology evidence="1 8">Single-pass membrane protein</topology>
    </subcellularLocation>
</comment>
<dbReference type="GO" id="GO:0044284">
    <property type="term" value="C:mitochondrial crista junction"/>
    <property type="evidence" value="ECO:0007669"/>
    <property type="project" value="TreeGrafter"/>
</dbReference>
<evidence type="ECO:0000256" key="1">
    <source>
        <dbReference type="ARBA" id="ARBA00004434"/>
    </source>
</evidence>
<comment type="subunit">
    <text evidence="8">Component of the mitochondrial contact site and cristae organizing system (MICOS) complex.</text>
</comment>
<comment type="function">
    <text evidence="8">Component of the MICOS complex, a large protein complex of the mitochondrial inner membrane that plays crucial roles in the maintenance of crista junctions, inner membrane architecture, and formation of contact sites to the outer membrane.</text>
</comment>
<evidence type="ECO:0000256" key="3">
    <source>
        <dbReference type="ARBA" id="ARBA00022692"/>
    </source>
</evidence>
<organism evidence="9 10">
    <name type="scientific">Zootermopsis nevadensis</name>
    <name type="common">Dampwood termite</name>
    <dbReference type="NCBI Taxonomy" id="136037"/>
    <lineage>
        <taxon>Eukaryota</taxon>
        <taxon>Metazoa</taxon>
        <taxon>Ecdysozoa</taxon>
        <taxon>Arthropoda</taxon>
        <taxon>Hexapoda</taxon>
        <taxon>Insecta</taxon>
        <taxon>Pterygota</taxon>
        <taxon>Neoptera</taxon>
        <taxon>Polyneoptera</taxon>
        <taxon>Dictyoptera</taxon>
        <taxon>Blattodea</taxon>
        <taxon>Blattoidea</taxon>
        <taxon>Termitoidae</taxon>
        <taxon>Termopsidae</taxon>
        <taxon>Zootermopsis</taxon>
    </lineage>
</organism>
<evidence type="ECO:0000256" key="6">
    <source>
        <dbReference type="ARBA" id="ARBA00023128"/>
    </source>
</evidence>
<reference evidence="9 10" key="1">
    <citation type="journal article" date="2014" name="Nat. Commun.">
        <title>Molecular traces of alternative social organization in a termite genome.</title>
        <authorList>
            <person name="Terrapon N."/>
            <person name="Li C."/>
            <person name="Robertson H.M."/>
            <person name="Ji L."/>
            <person name="Meng X."/>
            <person name="Booth W."/>
            <person name="Chen Z."/>
            <person name="Childers C.P."/>
            <person name="Glastad K.M."/>
            <person name="Gokhale K."/>
            <person name="Gowin J."/>
            <person name="Gronenberg W."/>
            <person name="Hermansen R.A."/>
            <person name="Hu H."/>
            <person name="Hunt B.G."/>
            <person name="Huylmans A.K."/>
            <person name="Khalil S.M."/>
            <person name="Mitchell R.D."/>
            <person name="Munoz-Torres M.C."/>
            <person name="Mustard J.A."/>
            <person name="Pan H."/>
            <person name="Reese J.T."/>
            <person name="Scharf M.E."/>
            <person name="Sun F."/>
            <person name="Vogel H."/>
            <person name="Xiao J."/>
            <person name="Yang W."/>
            <person name="Yang Z."/>
            <person name="Yang Z."/>
            <person name="Zhou J."/>
            <person name="Zhu J."/>
            <person name="Brent C.S."/>
            <person name="Elsik C.G."/>
            <person name="Goodisman M.A."/>
            <person name="Liberles D.A."/>
            <person name="Roe R.M."/>
            <person name="Vargo E.L."/>
            <person name="Vilcinskas A."/>
            <person name="Wang J."/>
            <person name="Bornberg-Bauer E."/>
            <person name="Korb J."/>
            <person name="Zhang G."/>
            <person name="Liebig J."/>
        </authorList>
    </citation>
    <scope>NUCLEOTIDE SEQUENCE [LARGE SCALE GENOMIC DNA]</scope>
    <source>
        <tissue evidence="9">Whole organism</tissue>
    </source>
</reference>
<dbReference type="FunCoup" id="A0A067RRJ5">
    <property type="interactions" value="98"/>
</dbReference>
<dbReference type="InterPro" id="IPR026769">
    <property type="entry name" value="Mic13"/>
</dbReference>
<dbReference type="EMBL" id="KK852470">
    <property type="protein sequence ID" value="KDR23245.1"/>
    <property type="molecule type" value="Genomic_DNA"/>
</dbReference>
<keyword evidence="7" id="KW-0472">Membrane</keyword>
<dbReference type="OMA" id="FIHMLPC"/>
<name>A0A067RRJ5_ZOONE</name>
<dbReference type="GO" id="GO:0042407">
    <property type="term" value="P:cristae formation"/>
    <property type="evidence" value="ECO:0007669"/>
    <property type="project" value="TreeGrafter"/>
</dbReference>
<dbReference type="OrthoDB" id="5948578at2759"/>
<dbReference type="STRING" id="136037.A0A067RRJ5"/>
<evidence type="ECO:0000256" key="2">
    <source>
        <dbReference type="ARBA" id="ARBA00006771"/>
    </source>
</evidence>
<protein>
    <recommendedName>
        <fullName evidence="8">MICOS complex subunit MIC13</fullName>
    </recommendedName>
</protein>
<evidence type="ECO:0000313" key="10">
    <source>
        <dbReference type="Proteomes" id="UP000027135"/>
    </source>
</evidence>
<gene>
    <name evidence="9" type="ORF">L798_07147</name>
</gene>
<evidence type="ECO:0000256" key="5">
    <source>
        <dbReference type="ARBA" id="ARBA00022989"/>
    </source>
</evidence>
<keyword evidence="10" id="KW-1185">Reference proteome</keyword>
<evidence type="ECO:0000256" key="4">
    <source>
        <dbReference type="ARBA" id="ARBA00022792"/>
    </source>
</evidence>
<dbReference type="AlphaFoldDB" id="A0A067RRJ5"/>
<dbReference type="Proteomes" id="UP000027135">
    <property type="component" value="Unassembled WGS sequence"/>
</dbReference>
<dbReference type="eggNOG" id="ENOG502S7FS">
    <property type="taxonomic scope" value="Eukaryota"/>
</dbReference>
<keyword evidence="5" id="KW-1133">Transmembrane helix</keyword>
<keyword evidence="6 8" id="KW-0496">Mitochondrion</keyword>
<comment type="similarity">
    <text evidence="2 8">Belongs to the MICOS complex subunit Mic13 family.</text>
</comment>
<dbReference type="InParanoid" id="A0A067RRJ5"/>
<accession>A0A067RRJ5</accession>
<evidence type="ECO:0000256" key="8">
    <source>
        <dbReference type="RuleBase" id="RU363009"/>
    </source>
</evidence>
<evidence type="ECO:0000313" key="9">
    <source>
        <dbReference type="EMBL" id="KDR23245.1"/>
    </source>
</evidence>
<sequence length="124" mass="14167">MAFRLLKFGVKVGVVGGVVYYTIDEGVWRDSTHTAELYSTIYTNLAPYVKEVPVEVPELPKVDEISFMAKNYWNKGVIASFIFLRNLPNKTTEWSKQGYEYVAKQMEQSQLKTPNALKGQEIPK</sequence>
<keyword evidence="4 8" id="KW-0999">Mitochondrion inner membrane</keyword>
<keyword evidence="3" id="KW-0812">Transmembrane</keyword>
<dbReference type="PANTHER" id="PTHR31816">
    <property type="entry name" value="MICOS COMPLEX SUBUNIT MIC13"/>
    <property type="match status" value="1"/>
</dbReference>
<dbReference type="PANTHER" id="PTHR31816:SF3">
    <property type="entry name" value="MICOS COMPLEX SUBUNIT MIC13"/>
    <property type="match status" value="1"/>
</dbReference>
<proteinExistence type="inferred from homology"/>
<dbReference type="Pfam" id="PF15884">
    <property type="entry name" value="QIL1"/>
    <property type="match status" value="1"/>
</dbReference>
<dbReference type="GO" id="GO:0061617">
    <property type="term" value="C:MICOS complex"/>
    <property type="evidence" value="ECO:0007669"/>
    <property type="project" value="UniProtKB-UniRule"/>
</dbReference>